<reference evidence="3" key="2">
    <citation type="submission" date="2015-08" db="UniProtKB">
        <authorList>
            <consortium name="WormBaseParasite"/>
        </authorList>
    </citation>
    <scope>IDENTIFICATION</scope>
</reference>
<reference evidence="2" key="1">
    <citation type="submission" date="2014-07" db="EMBL/GenBank/DDBJ databases">
        <authorList>
            <person name="Martin A.A"/>
            <person name="De Silva N."/>
        </authorList>
    </citation>
    <scope>NUCLEOTIDE SEQUENCE</scope>
</reference>
<dbReference type="PANTHER" id="PTHR37415:SF1">
    <property type="entry name" value="CELL FUSION PROTEIN AFF-1"/>
    <property type="match status" value="1"/>
</dbReference>
<proteinExistence type="predicted"/>
<dbReference type="Pfam" id="PF14884">
    <property type="entry name" value="EFF-AFF"/>
    <property type="match status" value="1"/>
</dbReference>
<dbReference type="WBParaSite" id="SVE_1585500.1">
    <property type="protein sequence ID" value="SVE_1585500.1"/>
    <property type="gene ID" value="SVE_1585500"/>
</dbReference>
<keyword evidence="2" id="KW-1185">Reference proteome</keyword>
<dbReference type="Gene3D" id="2.60.98.60">
    <property type="entry name" value="Cell-cell fusogen EFF/AFF, domain 1"/>
    <property type="match status" value="2"/>
</dbReference>
<dbReference type="GO" id="GO:0000768">
    <property type="term" value="P:syncytium formation by plasma membrane fusion"/>
    <property type="evidence" value="ECO:0007669"/>
    <property type="project" value="TreeGrafter"/>
</dbReference>
<dbReference type="Proteomes" id="UP000035680">
    <property type="component" value="Unassembled WGS sequence"/>
</dbReference>
<dbReference type="InterPro" id="IPR029213">
    <property type="entry name" value="Fusogen_EFF/AFF"/>
</dbReference>
<evidence type="ECO:0000313" key="3">
    <source>
        <dbReference type="WBParaSite" id="SVE_1585500.1"/>
    </source>
</evidence>
<dbReference type="STRING" id="75913.A0A0K0FU43"/>
<dbReference type="InterPro" id="IPR043076">
    <property type="entry name" value="Fusogen_EFF/AFF_dom3"/>
</dbReference>
<keyword evidence="1" id="KW-1133">Transmembrane helix</keyword>
<protein>
    <submittedName>
        <fullName evidence="3">EGF-like domain-containing protein</fullName>
    </submittedName>
</protein>
<dbReference type="AlphaFoldDB" id="A0A0K0FU43"/>
<evidence type="ECO:0000313" key="2">
    <source>
        <dbReference type="Proteomes" id="UP000035680"/>
    </source>
</evidence>
<dbReference type="PANTHER" id="PTHR37415">
    <property type="entry name" value="EFF-1A"/>
    <property type="match status" value="1"/>
</dbReference>
<name>A0A0K0FU43_STRVS</name>
<dbReference type="Gene3D" id="2.60.40.3980">
    <property type="entry name" value="Cell-cell fusogen EFF/AFF, domain 3"/>
    <property type="match status" value="1"/>
</dbReference>
<evidence type="ECO:0000256" key="1">
    <source>
        <dbReference type="SAM" id="Phobius"/>
    </source>
</evidence>
<feature type="transmembrane region" description="Helical" evidence="1">
    <location>
        <begin position="622"/>
        <end position="655"/>
    </location>
</feature>
<accession>A0A0K0FU43</accession>
<sequence length="659" mass="75831">MRKIAGCVEALSRRDLMFFLLVFQMLDKKEEKIIHKTMELYFLILLFFAHNSIYRRIYGIPLYINDKFGRNINTHKDELFPKVPPYCNEVPVLYAHGTQLTSNSSTRFIKIQAPLSLHRTVCFTIDDSSNGSLAFDRDNIGDVLPLHSLTFIRLEHEYPITQKYKFALPEVDTNCICECNLNSHVCNPQTHSPFNKCEGTENDTIDSSCYNTFSSIRLKNGCSSETQFSNVCCKVKFNPYLGMTFTAVKLNKPNIYALFKYIVYKTNDKNEWNMIEDRVVKVSVNGDMQSKFIDSGRTIRLQLGPIGNMINTLDPGMYFVKNNPNGSPIGQDLRLQPVNDIDSSTMEKLGWYRESPFNKGFYEVYKGDINLRARHLVDILNCHEQKYQSKLEANYYINKNTGDHSKFFIADPLHTVYPWIDGAILYDRFAFVNQKESANVVAHLSFHIKNISNPDHRRVTFHQGASYIQNFTGEIITDDMSNHYFNVTVYEAYGLLNGVVKSGISEEDEDEATFNILVNEIGLPYKQFHIPLNHNTDLNIEEKMICISNEDSLNSTKICKIIKLHVEDLKETVESKKWITGKGYCDECNRKQAESFIKFLNPSAWFKDVNTLEDAAKACMSVVFYFAIFVVIVILIKSCVIPILQCIICPGYFFMMKKN</sequence>
<keyword evidence="1" id="KW-0812">Transmembrane</keyword>
<dbReference type="GO" id="GO:0044291">
    <property type="term" value="C:cell-cell contact zone"/>
    <property type="evidence" value="ECO:0007669"/>
    <property type="project" value="TreeGrafter"/>
</dbReference>
<organism evidence="2 3">
    <name type="scientific">Strongyloides venezuelensis</name>
    <name type="common">Threadworm</name>
    <dbReference type="NCBI Taxonomy" id="75913"/>
    <lineage>
        <taxon>Eukaryota</taxon>
        <taxon>Metazoa</taxon>
        <taxon>Ecdysozoa</taxon>
        <taxon>Nematoda</taxon>
        <taxon>Chromadorea</taxon>
        <taxon>Rhabditida</taxon>
        <taxon>Tylenchina</taxon>
        <taxon>Panagrolaimomorpha</taxon>
        <taxon>Strongyloidoidea</taxon>
        <taxon>Strongyloididae</taxon>
        <taxon>Strongyloides</taxon>
    </lineage>
</organism>
<keyword evidence="1" id="KW-0472">Membrane</keyword>